<proteinExistence type="inferred from homology"/>
<comment type="function">
    <text evidence="1 6">Required for the transposition of the insertion element.</text>
</comment>
<gene>
    <name evidence="7" type="ORF">CGL2_11277184</name>
</gene>
<dbReference type="GO" id="GO:0006313">
    <property type="term" value="P:DNA transposition"/>
    <property type="evidence" value="ECO:0007669"/>
    <property type="project" value="UniProtKB-UniRule"/>
</dbReference>
<dbReference type="Pfam" id="PF00872">
    <property type="entry name" value="Transposase_mut"/>
    <property type="match status" value="1"/>
</dbReference>
<dbReference type="AlphaFoldDB" id="B6AM39"/>
<keyword evidence="3 6" id="KW-0815">Transposition</keyword>
<dbReference type="GO" id="GO:0004803">
    <property type="term" value="F:transposase activity"/>
    <property type="evidence" value="ECO:0007669"/>
    <property type="project" value="UniProtKB-UniRule"/>
</dbReference>
<evidence type="ECO:0000256" key="5">
    <source>
        <dbReference type="ARBA" id="ARBA00023172"/>
    </source>
</evidence>
<comment type="similarity">
    <text evidence="2 6">Belongs to the transposase mutator family.</text>
</comment>
<organism evidence="7">
    <name type="scientific">Leptospirillum sp. Group II '5-way CG'</name>
    <dbReference type="NCBI Taxonomy" id="419541"/>
    <lineage>
        <taxon>Bacteria</taxon>
        <taxon>Pseudomonadati</taxon>
        <taxon>Nitrospirota</taxon>
        <taxon>Nitrospiria</taxon>
        <taxon>Nitrospirales</taxon>
        <taxon>Nitrospiraceae</taxon>
        <taxon>Leptospirillum</taxon>
    </lineage>
</organism>
<accession>B6AM39</accession>
<evidence type="ECO:0000256" key="1">
    <source>
        <dbReference type="ARBA" id="ARBA00002190"/>
    </source>
</evidence>
<dbReference type="GO" id="GO:0003677">
    <property type="term" value="F:DNA binding"/>
    <property type="evidence" value="ECO:0007669"/>
    <property type="project" value="UniProtKB-UniRule"/>
</dbReference>
<dbReference type="PANTHER" id="PTHR33217">
    <property type="entry name" value="TRANSPOSASE FOR INSERTION SEQUENCE ELEMENT IS1081"/>
    <property type="match status" value="1"/>
</dbReference>
<evidence type="ECO:0000313" key="7">
    <source>
        <dbReference type="EMBL" id="EDZ39546.1"/>
    </source>
</evidence>
<evidence type="ECO:0000256" key="2">
    <source>
        <dbReference type="ARBA" id="ARBA00010961"/>
    </source>
</evidence>
<keyword evidence="6" id="KW-0814">Transposable element</keyword>
<dbReference type="PANTHER" id="PTHR33217:SF9">
    <property type="entry name" value="MUTATOR FAMILY TRANSPOSASE"/>
    <property type="match status" value="1"/>
</dbReference>
<dbReference type="NCBIfam" id="NF033543">
    <property type="entry name" value="transpos_IS256"/>
    <property type="match status" value="1"/>
</dbReference>
<protein>
    <recommendedName>
        <fullName evidence="6">Mutator family transposase</fullName>
    </recommendedName>
</protein>
<sequence>MVAKIINLFGRSGYAMGKNTDLELKNPGIPAPVSDSLTELLREGARRMLMEAVEAEVQEFLGRHAALKDGKNRQRVVRNGYLPERTIQTGLGNIPVKAPRIRDRAGEIRFSSRILPPYLRRTKSIAELLPWLYLRGISTGDFSSVLTSLLGQDAPGLSSATIRRLKETWTEEHLQWAKRDLSQKTYVYLWADGIHFNVRMDEANHCVLVVIGATKDGKKELLAIQDGYRESEQCWKELLLDLKKRGLAIDPKLAVGDGALGFWKALPEVFGTTQAQRCWVHKTANILNKLPKAKQPKAKSDLHQIWMAETREAAHKAFDYFLSAYQAKYPKAAECLKKDREALLAFYDFPAEHWIHIRTTNPIESTFATVRHRTVKTRGCVSRESMLAMVFKLAITAQQRWRRLKGSERLGEVLEGIVFKNGVREEEAHAA</sequence>
<dbReference type="EMBL" id="DS995259">
    <property type="protein sequence ID" value="EDZ39546.1"/>
    <property type="molecule type" value="Genomic_DNA"/>
</dbReference>
<dbReference type="InterPro" id="IPR001207">
    <property type="entry name" value="Transposase_mutator"/>
</dbReference>
<reference evidence="7" key="2">
    <citation type="journal article" date="2008" name="PLoS Biol.">
        <title>Population genomic analysis of strain variation in Leptospirillum group II bacteria involved in acid mine drainage formation.</title>
        <authorList>
            <person name="Simmons S.L."/>
            <person name="Dibartolo G."/>
            <person name="Denef V.J."/>
            <person name="Goltsman D.S."/>
            <person name="Thelen M.P."/>
            <person name="Banfield J.F."/>
        </authorList>
    </citation>
    <scope>NUCLEOTIDE SEQUENCE [LARGE SCALE GENOMIC DNA]</scope>
</reference>
<evidence type="ECO:0000256" key="6">
    <source>
        <dbReference type="RuleBase" id="RU365089"/>
    </source>
</evidence>
<evidence type="ECO:0000256" key="4">
    <source>
        <dbReference type="ARBA" id="ARBA00023125"/>
    </source>
</evidence>
<reference evidence="7" key="1">
    <citation type="journal article" date="2004" name="Nature">
        <title>Community structure and metabolism through reconstruction of microbial genomes from the environment.</title>
        <authorList>
            <person name="Tyson G.W."/>
            <person name="Chapman J."/>
            <person name="Hugenholtz P."/>
            <person name="Allen E.E."/>
            <person name="Ram R.J."/>
            <person name="Richardson P.M."/>
            <person name="Solovyev V.V."/>
            <person name="Rubin E.M."/>
            <person name="Rokhsar D.S."/>
            <person name="Banfield J.F."/>
        </authorList>
    </citation>
    <scope>NUCLEOTIDE SEQUENCE [LARGE SCALE GENOMIC DNA]</scope>
</reference>
<evidence type="ECO:0000256" key="3">
    <source>
        <dbReference type="ARBA" id="ARBA00022578"/>
    </source>
</evidence>
<keyword evidence="5 6" id="KW-0233">DNA recombination</keyword>
<keyword evidence="4 6" id="KW-0238">DNA-binding</keyword>
<name>B6AM39_9BACT</name>